<gene>
    <name evidence="3" type="ORF">CP965_02460</name>
</gene>
<dbReference type="NCBIfam" id="NF041023">
    <property type="entry name" value="PP0621_fam"/>
    <property type="match status" value="1"/>
</dbReference>
<keyword evidence="4" id="KW-1185">Reference proteome</keyword>
<proteinExistence type="predicted"/>
<dbReference type="OrthoDB" id="5356091at2"/>
<dbReference type="GO" id="GO:0046872">
    <property type="term" value="F:metal ion binding"/>
    <property type="evidence" value="ECO:0007669"/>
    <property type="project" value="UniProtKB-KW"/>
</dbReference>
<dbReference type="InterPro" id="IPR049708">
    <property type="entry name" value="PP0621-like"/>
</dbReference>
<reference evidence="3 4" key="1">
    <citation type="submission" date="2017-09" db="EMBL/GenBank/DDBJ databases">
        <title>Genomics of the genus Arcobacter.</title>
        <authorList>
            <person name="Perez-Cataluna A."/>
            <person name="Figueras M.J."/>
            <person name="Salas-Masso N."/>
        </authorList>
    </citation>
    <scope>NUCLEOTIDE SEQUENCE [LARGE SCALE GENOMIC DNA]</scope>
    <source>
        <strain evidence="3 4">F156-34</strain>
    </source>
</reference>
<evidence type="ECO:0000313" key="3">
    <source>
        <dbReference type="EMBL" id="RXK14328.1"/>
    </source>
</evidence>
<dbReference type="AlphaFoldDB" id="A0A4Q1AX55"/>
<dbReference type="Proteomes" id="UP000289718">
    <property type="component" value="Unassembled WGS sequence"/>
</dbReference>
<organism evidence="3 4">
    <name type="scientific">Halarcobacter mediterraneus</name>
    <dbReference type="NCBI Taxonomy" id="2023153"/>
    <lineage>
        <taxon>Bacteria</taxon>
        <taxon>Pseudomonadati</taxon>
        <taxon>Campylobacterota</taxon>
        <taxon>Epsilonproteobacteria</taxon>
        <taxon>Campylobacterales</taxon>
        <taxon>Arcobacteraceae</taxon>
        <taxon>Halarcobacter</taxon>
    </lineage>
</organism>
<comment type="caution">
    <text evidence="3">The sequence shown here is derived from an EMBL/GenBank/DDBJ whole genome shotgun (WGS) entry which is preliminary data.</text>
</comment>
<sequence length="73" mass="8450">MILKFLVAAIVLFLIYIVLFKKDREKEVKTNKKDEKIEDIMVECPTCGTFVSKKEAILSNGQFYCSKECLINK</sequence>
<dbReference type="InterPro" id="IPR017854">
    <property type="entry name" value="Metalthion_dom_sf"/>
</dbReference>
<evidence type="ECO:0000313" key="4">
    <source>
        <dbReference type="Proteomes" id="UP000289718"/>
    </source>
</evidence>
<keyword evidence="1" id="KW-0479">Metal-binding</keyword>
<dbReference type="RefSeq" id="WP_129060442.1">
    <property type="nucleotide sequence ID" value="NZ_NXIE01000001.1"/>
</dbReference>
<dbReference type="SUPFAM" id="SSF57868">
    <property type="entry name" value="Metallothionein"/>
    <property type="match status" value="1"/>
</dbReference>
<dbReference type="EMBL" id="NXIE01000001">
    <property type="protein sequence ID" value="RXK14328.1"/>
    <property type="molecule type" value="Genomic_DNA"/>
</dbReference>
<protein>
    <recommendedName>
        <fullName evidence="5">Prokaryotic metallothionein</fullName>
    </recommendedName>
</protein>
<name>A0A4Q1AX55_9BACT</name>
<evidence type="ECO:0000256" key="1">
    <source>
        <dbReference type="ARBA" id="ARBA00022723"/>
    </source>
</evidence>
<keyword evidence="2" id="KW-0480">Metal-thiolate cluster</keyword>
<dbReference type="Gene3D" id="2.30.170.10">
    <property type="match status" value="1"/>
</dbReference>
<evidence type="ECO:0000256" key="2">
    <source>
        <dbReference type="ARBA" id="ARBA00022851"/>
    </source>
</evidence>
<evidence type="ECO:0008006" key="5">
    <source>
        <dbReference type="Google" id="ProtNLM"/>
    </source>
</evidence>
<accession>A0A4Q1AX55</accession>